<reference evidence="4 5" key="1">
    <citation type="journal article" date="2015" name="Int. J. Syst. Evol. Microbiol.">
        <title>Carboxylicivirga linearis sp. nov., isolated from a sea cucumber culture pond.</title>
        <authorList>
            <person name="Wang F.Q."/>
            <person name="Zhou Y.X."/>
            <person name="Lin X.Z."/>
            <person name="Chen G.J."/>
            <person name="Du Z.J."/>
        </authorList>
    </citation>
    <scope>NUCLEOTIDE SEQUENCE [LARGE SCALE GENOMIC DNA]</scope>
    <source>
        <strain evidence="4 5">FB218</strain>
    </source>
</reference>
<evidence type="ECO:0000313" key="4">
    <source>
        <dbReference type="EMBL" id="MBS2098816.1"/>
    </source>
</evidence>
<comment type="caution">
    <text evidence="4">The sequence shown here is derived from an EMBL/GenBank/DDBJ whole genome shotgun (WGS) entry which is preliminary data.</text>
</comment>
<sequence>MKKIVFLFLSVLVAISVNAQLDRSKMPAAGPAPKINIEDAKTFELKNGLKVIVVENHKVPVVSYSLSLDIDPIFEGDKAGYISMAGDLMRAGTTTKSKAEIDEAVDFIGAVLSTNSKSIYASSLKKHSDELLDLLADVLYNPVFPQEELDKSVKQMLTGIKADKEDPSSIANNISGALLYGKDHPYGEILTEQTVENITVDDIKNYYETYFRPNVAYLVIVGDISMKEAKKQAKTYFAKWEEKEVPEHKYEAPATFDGPKVVVANKDAANQSTIDLTYTVNLKPGDDDLIKARVMNGILGGGSSGRLFQNLREDKAFTYGAYSSLSSDDLIGSFSASAQVRTSVTDSAFTEIIYEMDKMRTELVSEEDLNLVKNMIAGSFSRSLEDASTVARFALNIQKYNLPKDYYQTYLEKLSAVSLEDVQAMAQKYLTPDNALILAVGNVPEMKKTLKKFSTAGDVAVYNYYAEEVKSMPLPEGLTAEKVIEDYVTALGGADAVNAVKNYSMQGSMTVQGMNLTMKMYSSRPNKSCVETYMGENLMSKQVCNGEAAKVISPMGEQNLEGEQLESMKVEAMIFPETQFSELGFTAELLGSEDVEGDDSYKMKITNPTGKTQIVYFSRSTGLKVKEVSETPQGNVVSLITEYTDVDGVKFPKAITQSVGPQSFDIVFDAITVNDDSIDAKYDI</sequence>
<dbReference type="InterPro" id="IPR050361">
    <property type="entry name" value="MPP/UQCRC_Complex"/>
</dbReference>
<dbReference type="SUPFAM" id="SSF63411">
    <property type="entry name" value="LuxS/MPP-like metallohydrolase"/>
    <property type="match status" value="2"/>
</dbReference>
<keyword evidence="5" id="KW-1185">Reference proteome</keyword>
<dbReference type="Pfam" id="PF00675">
    <property type="entry name" value="Peptidase_M16"/>
    <property type="match status" value="1"/>
</dbReference>
<evidence type="ECO:0000313" key="5">
    <source>
        <dbReference type="Proteomes" id="UP000708576"/>
    </source>
</evidence>
<dbReference type="PANTHER" id="PTHR11851:SF224">
    <property type="entry name" value="PROCESSING PROTEASE"/>
    <property type="match status" value="1"/>
</dbReference>
<keyword evidence="1" id="KW-0732">Signal</keyword>
<dbReference type="InterPro" id="IPR011765">
    <property type="entry name" value="Pept_M16_N"/>
</dbReference>
<proteinExistence type="predicted"/>
<dbReference type="RefSeq" id="WP_212216058.1">
    <property type="nucleotide sequence ID" value="NZ_JAGUCO010000006.1"/>
</dbReference>
<evidence type="ECO:0000256" key="1">
    <source>
        <dbReference type="SAM" id="SignalP"/>
    </source>
</evidence>
<gene>
    <name evidence="4" type="ORF">KEM10_11045</name>
</gene>
<feature type="domain" description="Peptidase M16 N-terminal" evidence="2">
    <location>
        <begin position="83"/>
        <end position="167"/>
    </location>
</feature>
<dbReference type="Gene3D" id="3.30.830.10">
    <property type="entry name" value="Metalloenzyme, LuxS/M16 peptidase-like"/>
    <property type="match status" value="2"/>
</dbReference>
<dbReference type="InterPro" id="IPR011249">
    <property type="entry name" value="Metalloenz_LuxS/M16"/>
</dbReference>
<accession>A0ABS5JWU2</accession>
<feature type="domain" description="Peptidase M16 C-terminal" evidence="3">
    <location>
        <begin position="197"/>
        <end position="375"/>
    </location>
</feature>
<dbReference type="Proteomes" id="UP000708576">
    <property type="component" value="Unassembled WGS sequence"/>
</dbReference>
<dbReference type="Pfam" id="PF05193">
    <property type="entry name" value="Peptidase_M16_C"/>
    <property type="match status" value="1"/>
</dbReference>
<protein>
    <submittedName>
        <fullName evidence="4">Insulinase family protein</fullName>
    </submittedName>
</protein>
<dbReference type="InterPro" id="IPR007863">
    <property type="entry name" value="Peptidase_M16_C"/>
</dbReference>
<evidence type="ECO:0000259" key="3">
    <source>
        <dbReference type="Pfam" id="PF05193"/>
    </source>
</evidence>
<feature type="signal peptide" evidence="1">
    <location>
        <begin position="1"/>
        <end position="19"/>
    </location>
</feature>
<name>A0ABS5JWU2_9BACT</name>
<dbReference type="PANTHER" id="PTHR11851">
    <property type="entry name" value="METALLOPROTEASE"/>
    <property type="match status" value="1"/>
</dbReference>
<evidence type="ECO:0000259" key="2">
    <source>
        <dbReference type="Pfam" id="PF00675"/>
    </source>
</evidence>
<feature type="chain" id="PRO_5047133343" evidence="1">
    <location>
        <begin position="20"/>
        <end position="684"/>
    </location>
</feature>
<dbReference type="EMBL" id="JAGUCO010000006">
    <property type="protein sequence ID" value="MBS2098816.1"/>
    <property type="molecule type" value="Genomic_DNA"/>
</dbReference>
<organism evidence="4 5">
    <name type="scientific">Carboxylicivirga linearis</name>
    <dbReference type="NCBI Taxonomy" id="1628157"/>
    <lineage>
        <taxon>Bacteria</taxon>
        <taxon>Pseudomonadati</taxon>
        <taxon>Bacteroidota</taxon>
        <taxon>Bacteroidia</taxon>
        <taxon>Marinilabiliales</taxon>
        <taxon>Marinilabiliaceae</taxon>
        <taxon>Carboxylicivirga</taxon>
    </lineage>
</organism>